<dbReference type="Gene3D" id="3.40.50.150">
    <property type="entry name" value="Vaccinia Virus protein VP39"/>
    <property type="match status" value="1"/>
</dbReference>
<evidence type="ECO:0000313" key="4">
    <source>
        <dbReference type="Proteomes" id="UP001206595"/>
    </source>
</evidence>
<feature type="compositionally biased region" description="Low complexity" evidence="1">
    <location>
        <begin position="456"/>
        <end position="485"/>
    </location>
</feature>
<dbReference type="Pfam" id="PF13649">
    <property type="entry name" value="Methyltransf_25"/>
    <property type="match status" value="1"/>
</dbReference>
<dbReference type="EMBL" id="MU620934">
    <property type="protein sequence ID" value="KAI8577942.1"/>
    <property type="molecule type" value="Genomic_DNA"/>
</dbReference>
<proteinExistence type="predicted"/>
<gene>
    <name evidence="3" type="ORF">K450DRAFT_249156</name>
</gene>
<dbReference type="SUPFAM" id="SSF53335">
    <property type="entry name" value="S-adenosyl-L-methionine-dependent methyltransferases"/>
    <property type="match status" value="1"/>
</dbReference>
<evidence type="ECO:0000256" key="1">
    <source>
        <dbReference type="SAM" id="MobiDB-lite"/>
    </source>
</evidence>
<dbReference type="RefSeq" id="XP_051442946.1">
    <property type="nucleotide sequence ID" value="XM_051590354.1"/>
</dbReference>
<dbReference type="InterPro" id="IPR041698">
    <property type="entry name" value="Methyltransf_25"/>
</dbReference>
<dbReference type="Proteomes" id="UP001206595">
    <property type="component" value="Unassembled WGS sequence"/>
</dbReference>
<feature type="domain" description="Methyltransferase" evidence="2">
    <location>
        <begin position="217"/>
        <end position="304"/>
    </location>
</feature>
<sequence length="485" mass="55075">MPKIEIPTPWTPNTIAPVKIYGDIGNPLQVKLLNNEGVDLPSRSLHKQPSIDLYSRTLHRQPSEKLLQQRHRCLQVSEHDVPSEKATNLTLANKKNPQMSIKPPQRLPEQQQHIVCPSPKTPNLNAVFLQQDLAEKPTMELTQTDHIKSLLDTSRDSSRSILGRNFSKCTDPHSMYPLPTDQAELARLDNEHELMKELFNCIYRSPIETLLMKGIKVLDVGCGSGSWCIEMAQKYKRSHFTGIDVSLKKDASISPNLTMLKVDMTSALPFANETFDYVFCRNLSLAIPFDDWDRTIGDITRVAKYNAYLEFMEADWEIKRSGPALKRWNTFAIAALRNRQYNPRIGRNLDVFLRSHLSDINNTYLSMPVGVWSDTKLGLKAQQYWIETMASLKPIILGSTDPKTIGFATYERLVSLVQKEMAKSQCYCNYYAYYGRKAEEVPIYLEKRSSHKKNRSQSSNRTFSASSSPPSDCSDTTDSSASLSV</sequence>
<name>A0AAD5E6S4_UMBRA</name>
<dbReference type="InterPro" id="IPR029063">
    <property type="entry name" value="SAM-dependent_MTases_sf"/>
</dbReference>
<organism evidence="3 4">
    <name type="scientific">Umbelopsis ramanniana AG</name>
    <dbReference type="NCBI Taxonomy" id="1314678"/>
    <lineage>
        <taxon>Eukaryota</taxon>
        <taxon>Fungi</taxon>
        <taxon>Fungi incertae sedis</taxon>
        <taxon>Mucoromycota</taxon>
        <taxon>Mucoromycotina</taxon>
        <taxon>Umbelopsidomycetes</taxon>
        <taxon>Umbelopsidales</taxon>
        <taxon>Umbelopsidaceae</taxon>
        <taxon>Umbelopsis</taxon>
    </lineage>
</organism>
<dbReference type="PANTHER" id="PTHR43591">
    <property type="entry name" value="METHYLTRANSFERASE"/>
    <property type="match status" value="1"/>
</dbReference>
<protein>
    <recommendedName>
        <fullName evidence="2">Methyltransferase domain-containing protein</fullName>
    </recommendedName>
</protein>
<dbReference type="GO" id="GO:0008168">
    <property type="term" value="F:methyltransferase activity"/>
    <property type="evidence" value="ECO:0007669"/>
    <property type="project" value="TreeGrafter"/>
</dbReference>
<feature type="region of interest" description="Disordered" evidence="1">
    <location>
        <begin position="448"/>
        <end position="485"/>
    </location>
</feature>
<dbReference type="GeneID" id="75915698"/>
<keyword evidence="4" id="KW-1185">Reference proteome</keyword>
<dbReference type="CDD" id="cd02440">
    <property type="entry name" value="AdoMet_MTases"/>
    <property type="match status" value="1"/>
</dbReference>
<dbReference type="AlphaFoldDB" id="A0AAD5E6S4"/>
<evidence type="ECO:0000313" key="3">
    <source>
        <dbReference type="EMBL" id="KAI8577942.1"/>
    </source>
</evidence>
<evidence type="ECO:0000259" key="2">
    <source>
        <dbReference type="Pfam" id="PF13649"/>
    </source>
</evidence>
<reference evidence="3" key="1">
    <citation type="submission" date="2021-06" db="EMBL/GenBank/DDBJ databases">
        <authorList>
            <consortium name="DOE Joint Genome Institute"/>
            <person name="Mondo S.J."/>
            <person name="Amses K.R."/>
            <person name="Simmons D.R."/>
            <person name="Longcore J.E."/>
            <person name="Seto K."/>
            <person name="Alves G.H."/>
            <person name="Bonds A.E."/>
            <person name="Quandt C.A."/>
            <person name="Davis W.J."/>
            <person name="Chang Y."/>
            <person name="Letcher P.M."/>
            <person name="Powell M.J."/>
            <person name="Kuo A."/>
            <person name="Labutti K."/>
            <person name="Pangilinan J."/>
            <person name="Andreopoulos W."/>
            <person name="Tritt A."/>
            <person name="Riley R."/>
            <person name="Hundley H."/>
            <person name="Johnson J."/>
            <person name="Lipzen A."/>
            <person name="Barry K."/>
            <person name="Berbee M.L."/>
            <person name="Buchler N.E."/>
            <person name="Grigoriev I.V."/>
            <person name="Spatafora J.W."/>
            <person name="Stajich J.E."/>
            <person name="James T.Y."/>
        </authorList>
    </citation>
    <scope>NUCLEOTIDE SEQUENCE</scope>
    <source>
        <strain evidence="3">AG</strain>
    </source>
</reference>
<comment type="caution">
    <text evidence="3">The sequence shown here is derived from an EMBL/GenBank/DDBJ whole genome shotgun (WGS) entry which is preliminary data.</text>
</comment>
<dbReference type="PANTHER" id="PTHR43591:SF24">
    <property type="entry name" value="2-METHOXY-6-POLYPRENYL-1,4-BENZOQUINOL METHYLASE, MITOCHONDRIAL"/>
    <property type="match status" value="1"/>
</dbReference>
<accession>A0AAD5E6S4</accession>
<reference evidence="3" key="2">
    <citation type="journal article" date="2022" name="Proc. Natl. Acad. Sci. U.S.A.">
        <title>Diploid-dominant life cycles characterize the early evolution of Fungi.</title>
        <authorList>
            <person name="Amses K.R."/>
            <person name="Simmons D.R."/>
            <person name="Longcore J.E."/>
            <person name="Mondo S.J."/>
            <person name="Seto K."/>
            <person name="Jeronimo G.H."/>
            <person name="Bonds A.E."/>
            <person name="Quandt C.A."/>
            <person name="Davis W.J."/>
            <person name="Chang Y."/>
            <person name="Federici B.A."/>
            <person name="Kuo A."/>
            <person name="LaButti K."/>
            <person name="Pangilinan J."/>
            <person name="Andreopoulos W."/>
            <person name="Tritt A."/>
            <person name="Riley R."/>
            <person name="Hundley H."/>
            <person name="Johnson J."/>
            <person name="Lipzen A."/>
            <person name="Barry K."/>
            <person name="Lang B.F."/>
            <person name="Cuomo C.A."/>
            <person name="Buchler N.E."/>
            <person name="Grigoriev I.V."/>
            <person name="Spatafora J.W."/>
            <person name="Stajich J.E."/>
            <person name="James T.Y."/>
        </authorList>
    </citation>
    <scope>NUCLEOTIDE SEQUENCE</scope>
    <source>
        <strain evidence="3">AG</strain>
    </source>
</reference>